<dbReference type="InterPro" id="IPR050581">
    <property type="entry name" value="CRR_secretory_protein"/>
</dbReference>
<evidence type="ECO:0000313" key="8">
    <source>
        <dbReference type="Proteomes" id="UP001163823"/>
    </source>
</evidence>
<accession>A0AAD7QH30</accession>
<dbReference type="PANTHER" id="PTHR32411">
    <property type="entry name" value="CYSTEINE-RICH REPEAT SECRETORY PROTEIN 38-RELATED"/>
    <property type="match status" value="1"/>
</dbReference>
<dbReference type="GO" id="GO:0005576">
    <property type="term" value="C:extracellular region"/>
    <property type="evidence" value="ECO:0007669"/>
    <property type="project" value="UniProtKB-SubCell"/>
</dbReference>
<name>A0AAD7QH30_QUISA</name>
<keyword evidence="4" id="KW-0677">Repeat</keyword>
<keyword evidence="8" id="KW-1185">Reference proteome</keyword>
<dbReference type="InterPro" id="IPR038408">
    <property type="entry name" value="GNK2_sf"/>
</dbReference>
<dbReference type="PROSITE" id="PS51473">
    <property type="entry name" value="GNK2"/>
    <property type="match status" value="1"/>
</dbReference>
<comment type="subcellular location">
    <subcellularLocation>
        <location evidence="1">Secreted</location>
    </subcellularLocation>
</comment>
<evidence type="ECO:0000256" key="2">
    <source>
        <dbReference type="ARBA" id="ARBA00022525"/>
    </source>
</evidence>
<dbReference type="Gene3D" id="3.30.430.20">
    <property type="entry name" value="Gnk2 domain, C-X8-C-X2-C motif"/>
    <property type="match status" value="1"/>
</dbReference>
<evidence type="ECO:0000256" key="3">
    <source>
        <dbReference type="ARBA" id="ARBA00022729"/>
    </source>
</evidence>
<feature type="domain" description="Gnk2-homologous" evidence="6">
    <location>
        <begin position="1"/>
        <end position="98"/>
    </location>
</feature>
<evidence type="ECO:0000259" key="6">
    <source>
        <dbReference type="PROSITE" id="PS51473"/>
    </source>
</evidence>
<evidence type="ECO:0000313" key="7">
    <source>
        <dbReference type="EMBL" id="KAJ7981333.1"/>
    </source>
</evidence>
<protein>
    <submittedName>
        <fullName evidence="7">Cysteine-rich repeat secretory protein</fullName>
    </submittedName>
</protein>
<reference evidence="7 8" key="1">
    <citation type="journal article" date="2023" name="Science">
        <title>Elucidation of the pathway for biosynthesis of saponin adjuvants from the soapbark tree.</title>
        <authorList>
            <person name="Reed J."/>
            <person name="Orme A."/>
            <person name="El-Demerdash A."/>
            <person name="Owen C."/>
            <person name="Martin L.B.B."/>
            <person name="Misra R.C."/>
            <person name="Kikuchi S."/>
            <person name="Rejzek M."/>
            <person name="Martin A.C."/>
            <person name="Harkess A."/>
            <person name="Leebens-Mack J."/>
            <person name="Louveau T."/>
            <person name="Stephenson M.J."/>
            <person name="Osbourn A."/>
        </authorList>
    </citation>
    <scope>NUCLEOTIDE SEQUENCE [LARGE SCALE GENOMIC DNA]</scope>
    <source>
        <strain evidence="7">S10</strain>
    </source>
</reference>
<comment type="similarity">
    <text evidence="5">Belongs to the cysteine-rich repeat secretory protein family.</text>
</comment>
<dbReference type="InterPro" id="IPR002902">
    <property type="entry name" value="GNK2"/>
</dbReference>
<sequence>MLNPSAISQAISMHAIGLLNLLSTIAPSNPRFFASGQISINPSTTLYGFVQCTRDLSPANCTNSLRTTILSFQSCCSRRRGARLGTGSSVVRFEYFPIFTNAAPAGTIFNMVSNSSNNTANYVVD</sequence>
<gene>
    <name evidence="7" type="ORF">O6P43_000609</name>
</gene>
<dbReference type="AlphaFoldDB" id="A0AAD7QH30"/>
<dbReference type="Pfam" id="PF01657">
    <property type="entry name" value="Stress-antifung"/>
    <property type="match status" value="1"/>
</dbReference>
<proteinExistence type="inferred from homology"/>
<evidence type="ECO:0000256" key="4">
    <source>
        <dbReference type="ARBA" id="ARBA00022737"/>
    </source>
</evidence>
<organism evidence="7 8">
    <name type="scientific">Quillaja saponaria</name>
    <name type="common">Soap bark tree</name>
    <dbReference type="NCBI Taxonomy" id="32244"/>
    <lineage>
        <taxon>Eukaryota</taxon>
        <taxon>Viridiplantae</taxon>
        <taxon>Streptophyta</taxon>
        <taxon>Embryophyta</taxon>
        <taxon>Tracheophyta</taxon>
        <taxon>Spermatophyta</taxon>
        <taxon>Magnoliopsida</taxon>
        <taxon>eudicotyledons</taxon>
        <taxon>Gunneridae</taxon>
        <taxon>Pentapetalae</taxon>
        <taxon>rosids</taxon>
        <taxon>fabids</taxon>
        <taxon>Fabales</taxon>
        <taxon>Quillajaceae</taxon>
        <taxon>Quillaja</taxon>
    </lineage>
</organism>
<dbReference type="KEGG" id="qsa:O6P43_000609"/>
<keyword evidence="2" id="KW-0964">Secreted</keyword>
<evidence type="ECO:0000256" key="1">
    <source>
        <dbReference type="ARBA" id="ARBA00004613"/>
    </source>
</evidence>
<dbReference type="CDD" id="cd23509">
    <property type="entry name" value="Gnk2-like"/>
    <property type="match status" value="1"/>
</dbReference>
<dbReference type="EMBL" id="JARAOO010000001">
    <property type="protein sequence ID" value="KAJ7981333.1"/>
    <property type="molecule type" value="Genomic_DNA"/>
</dbReference>
<dbReference type="Proteomes" id="UP001163823">
    <property type="component" value="Chromosome 1"/>
</dbReference>
<dbReference type="PANTHER" id="PTHR32411:SF43">
    <property type="entry name" value="CYSTEINE-RICH REPEAT SECRETORY PROTEIN 38"/>
    <property type="match status" value="1"/>
</dbReference>
<evidence type="ECO:0000256" key="5">
    <source>
        <dbReference type="ARBA" id="ARBA00038515"/>
    </source>
</evidence>
<keyword evidence="3" id="KW-0732">Signal</keyword>
<comment type="caution">
    <text evidence="7">The sequence shown here is derived from an EMBL/GenBank/DDBJ whole genome shotgun (WGS) entry which is preliminary data.</text>
</comment>